<keyword evidence="1" id="KW-0812">Transmembrane</keyword>
<organism evidence="2 3">
    <name type="scientific">Aliidongia dinghuensis</name>
    <dbReference type="NCBI Taxonomy" id="1867774"/>
    <lineage>
        <taxon>Bacteria</taxon>
        <taxon>Pseudomonadati</taxon>
        <taxon>Pseudomonadota</taxon>
        <taxon>Alphaproteobacteria</taxon>
        <taxon>Rhodospirillales</taxon>
        <taxon>Dongiaceae</taxon>
        <taxon>Aliidongia</taxon>
    </lineage>
</organism>
<evidence type="ECO:0000256" key="1">
    <source>
        <dbReference type="SAM" id="Phobius"/>
    </source>
</evidence>
<comment type="caution">
    <text evidence="2">The sequence shown here is derived from an EMBL/GenBank/DDBJ whole genome shotgun (WGS) entry which is preliminary data.</text>
</comment>
<gene>
    <name evidence="2" type="ORF">GCM10011611_13730</name>
</gene>
<evidence type="ECO:0000313" key="2">
    <source>
        <dbReference type="EMBL" id="GGF09500.1"/>
    </source>
</evidence>
<dbReference type="RefSeq" id="WP_189043924.1">
    <property type="nucleotide sequence ID" value="NZ_BMJQ01000003.1"/>
</dbReference>
<feature type="transmembrane region" description="Helical" evidence="1">
    <location>
        <begin position="209"/>
        <end position="228"/>
    </location>
</feature>
<accession>A0A8J2YQR2</accession>
<dbReference type="InterPro" id="IPR012666">
    <property type="entry name" value="CbtA_put"/>
</dbReference>
<feature type="transmembrane region" description="Helical" evidence="1">
    <location>
        <begin position="99"/>
        <end position="117"/>
    </location>
</feature>
<sequence length="245" mass="26040">MVGNLILRGLFVGLVAGLLAFGFAKFVGEPQVDKAIAFEAQMDAAKGQAPDEEIVSREVQSSVGLLTGVVVYGTAIGGLFALVFAFASGRVGRLGPRGLSALLALAGFLAIVLVPQLKYPANPPSVGDPETIRQRTALFFIMIAASIALMIGMVNLGLGLKRRLGTWNATLAAAAVYVVAIAAIQLLLPDVNEVPQDFPAVVLWRFREASLGLQIVLWAGIGLGFGWLTERSQRRQFPFARHVLS</sequence>
<proteinExistence type="predicted"/>
<dbReference type="Proteomes" id="UP000646365">
    <property type="component" value="Unassembled WGS sequence"/>
</dbReference>
<feature type="transmembrane region" description="Helical" evidence="1">
    <location>
        <begin position="137"/>
        <end position="158"/>
    </location>
</feature>
<protein>
    <submittedName>
        <fullName evidence="2">Membrane protein</fullName>
    </submittedName>
</protein>
<dbReference type="AlphaFoldDB" id="A0A8J2YQR2"/>
<name>A0A8J2YQR2_9PROT</name>
<dbReference type="EMBL" id="BMJQ01000003">
    <property type="protein sequence ID" value="GGF09500.1"/>
    <property type="molecule type" value="Genomic_DNA"/>
</dbReference>
<keyword evidence="1" id="KW-1133">Transmembrane helix</keyword>
<feature type="transmembrane region" description="Helical" evidence="1">
    <location>
        <begin position="5"/>
        <end position="24"/>
    </location>
</feature>
<keyword evidence="1" id="KW-0472">Membrane</keyword>
<feature type="transmembrane region" description="Helical" evidence="1">
    <location>
        <begin position="65"/>
        <end position="87"/>
    </location>
</feature>
<reference evidence="2" key="2">
    <citation type="submission" date="2020-09" db="EMBL/GenBank/DDBJ databases">
        <authorList>
            <person name="Sun Q."/>
            <person name="Zhou Y."/>
        </authorList>
    </citation>
    <scope>NUCLEOTIDE SEQUENCE</scope>
    <source>
        <strain evidence="2">CGMCC 1.15725</strain>
    </source>
</reference>
<dbReference type="Pfam" id="PF09490">
    <property type="entry name" value="CbtA"/>
    <property type="match status" value="1"/>
</dbReference>
<feature type="transmembrane region" description="Helical" evidence="1">
    <location>
        <begin position="170"/>
        <end position="189"/>
    </location>
</feature>
<keyword evidence="3" id="KW-1185">Reference proteome</keyword>
<evidence type="ECO:0000313" key="3">
    <source>
        <dbReference type="Proteomes" id="UP000646365"/>
    </source>
</evidence>
<reference evidence="2" key="1">
    <citation type="journal article" date="2014" name="Int. J. Syst. Evol. Microbiol.">
        <title>Complete genome sequence of Corynebacterium casei LMG S-19264T (=DSM 44701T), isolated from a smear-ripened cheese.</title>
        <authorList>
            <consortium name="US DOE Joint Genome Institute (JGI-PGF)"/>
            <person name="Walter F."/>
            <person name="Albersmeier A."/>
            <person name="Kalinowski J."/>
            <person name="Ruckert C."/>
        </authorList>
    </citation>
    <scope>NUCLEOTIDE SEQUENCE</scope>
    <source>
        <strain evidence="2">CGMCC 1.15725</strain>
    </source>
</reference>